<keyword evidence="1" id="KW-1133">Transmembrane helix</keyword>
<name>A0AAP4PZX8_9BACT</name>
<dbReference type="EMBL" id="JAQJJM010000028">
    <property type="protein sequence ID" value="MDN5133051.1"/>
    <property type="molecule type" value="Genomic_DNA"/>
</dbReference>
<evidence type="ECO:0000313" key="3">
    <source>
        <dbReference type="Proteomes" id="UP001171508"/>
    </source>
</evidence>
<dbReference type="AlphaFoldDB" id="A0AAP4PZX8"/>
<comment type="caution">
    <text evidence="2">The sequence shown here is derived from an EMBL/GenBank/DDBJ whole genome shotgun (WGS) entry which is preliminary data.</text>
</comment>
<reference evidence="2" key="1">
    <citation type="journal article" date="2023" name="Microorganisms">
        <title>Genomic Characterization of Arcobacter butzleri Strains Isolated from Various Sources in Lithuania.</title>
        <authorList>
            <person name="Uljanovas D."/>
            <person name="Golz G."/>
            <person name="Fleischmann S."/>
            <person name="Kudirkiene E."/>
            <person name="Kasetiene N."/>
            <person name="Grineviciene A."/>
            <person name="Tamuleviciene E."/>
            <person name="Aksomaitiene J."/>
            <person name="Alter T."/>
            <person name="Malakauskas M."/>
        </authorList>
    </citation>
    <scope>NUCLEOTIDE SEQUENCE</scope>
    <source>
        <strain evidence="2">H19</strain>
    </source>
</reference>
<feature type="transmembrane region" description="Helical" evidence="1">
    <location>
        <begin position="6"/>
        <end position="25"/>
    </location>
</feature>
<keyword evidence="1" id="KW-0472">Membrane</keyword>
<reference evidence="2" key="2">
    <citation type="submission" date="2023-01" db="EMBL/GenBank/DDBJ databases">
        <authorList>
            <person name="Uljanovas D."/>
        </authorList>
    </citation>
    <scope>NUCLEOTIDE SEQUENCE</scope>
    <source>
        <strain evidence="2">H19</strain>
    </source>
</reference>
<protein>
    <submittedName>
        <fullName evidence="2">Uncharacterized protein</fullName>
    </submittedName>
</protein>
<keyword evidence="1" id="KW-0812">Transmembrane</keyword>
<evidence type="ECO:0000313" key="2">
    <source>
        <dbReference type="EMBL" id="MDN5133051.1"/>
    </source>
</evidence>
<dbReference type="Proteomes" id="UP001171508">
    <property type="component" value="Unassembled WGS sequence"/>
</dbReference>
<sequence>MSNYFFSFLFSDFTNFNIVIFYVLFSVARSELRGDIIHYKQLIATLDKDLQTIDATIKIFDVDYDISSIKPVIKSRNRFFNNGEAKVLVLEVLKSNKLPLSTDKISEIIAVNRNLSFENKTDKSNFQKSILLALNTCLSNNLVEKVSKDGLSIIWKIKELN</sequence>
<accession>A0AAP4PZX8</accession>
<dbReference type="RefSeq" id="WP_301344312.1">
    <property type="nucleotide sequence ID" value="NZ_JAPZCV010000028.1"/>
</dbReference>
<evidence type="ECO:0000256" key="1">
    <source>
        <dbReference type="SAM" id="Phobius"/>
    </source>
</evidence>
<gene>
    <name evidence="2" type="ORF">PJV92_09995</name>
</gene>
<organism evidence="2 3">
    <name type="scientific">Aliarcobacter butzleri</name>
    <dbReference type="NCBI Taxonomy" id="28197"/>
    <lineage>
        <taxon>Bacteria</taxon>
        <taxon>Pseudomonadati</taxon>
        <taxon>Campylobacterota</taxon>
        <taxon>Epsilonproteobacteria</taxon>
        <taxon>Campylobacterales</taxon>
        <taxon>Arcobacteraceae</taxon>
        <taxon>Aliarcobacter</taxon>
    </lineage>
</organism>
<proteinExistence type="predicted"/>